<protein>
    <submittedName>
        <fullName evidence="2">DUF6518 family protein</fullName>
    </submittedName>
</protein>
<evidence type="ECO:0000313" key="2">
    <source>
        <dbReference type="EMBL" id="MFC4907640.1"/>
    </source>
</evidence>
<keyword evidence="3" id="KW-1185">Reference proteome</keyword>
<proteinExistence type="predicted"/>
<keyword evidence="1" id="KW-0812">Transmembrane</keyword>
<comment type="caution">
    <text evidence="2">The sequence shown here is derived from an EMBL/GenBank/DDBJ whole genome shotgun (WGS) entry which is preliminary data.</text>
</comment>
<feature type="transmembrane region" description="Helical" evidence="1">
    <location>
        <begin position="165"/>
        <end position="185"/>
    </location>
</feature>
<evidence type="ECO:0000256" key="1">
    <source>
        <dbReference type="SAM" id="Phobius"/>
    </source>
</evidence>
<keyword evidence="1" id="KW-1133">Transmembrane helix</keyword>
<evidence type="ECO:0000313" key="3">
    <source>
        <dbReference type="Proteomes" id="UP001595872"/>
    </source>
</evidence>
<dbReference type="InterPro" id="IPR045393">
    <property type="entry name" value="DUF6518"/>
</dbReference>
<reference evidence="3" key="1">
    <citation type="journal article" date="2019" name="Int. J. Syst. Evol. Microbiol.">
        <title>The Global Catalogue of Microorganisms (GCM) 10K type strain sequencing project: providing services to taxonomists for standard genome sequencing and annotation.</title>
        <authorList>
            <consortium name="The Broad Institute Genomics Platform"/>
            <consortium name="The Broad Institute Genome Sequencing Center for Infectious Disease"/>
            <person name="Wu L."/>
            <person name="Ma J."/>
        </authorList>
    </citation>
    <scope>NUCLEOTIDE SEQUENCE [LARGE SCALE GENOMIC DNA]</scope>
    <source>
        <strain evidence="3">KLKA75</strain>
    </source>
</reference>
<dbReference type="Proteomes" id="UP001595872">
    <property type="component" value="Unassembled WGS sequence"/>
</dbReference>
<keyword evidence="1" id="KW-0472">Membrane</keyword>
<name>A0ABV9TU54_9ACTN</name>
<dbReference type="RefSeq" id="WP_378253552.1">
    <property type="nucleotide sequence ID" value="NZ_JBHSIT010000002.1"/>
</dbReference>
<sequence>MLACDPATEGDDRARSARRRTAPAFLAAALVGMAAGVFTFGMKRLDDAPPWLGFWHGVAPWGVAAALAGAAFAGRWRAAAVAGAITQLGLVAGYYTIESVALGTVSTDLSVHTAVGLVAGALYGASGALVRGPRHGARVPASGFLAAPWLADGSRTLLDDVTDSGSGLAVAVGVLLFGAVLPFALNHSPRTRVAGFALAIALAVLILWTKHVPLG</sequence>
<feature type="transmembrane region" description="Helical" evidence="1">
    <location>
        <begin position="79"/>
        <end position="97"/>
    </location>
</feature>
<accession>A0ABV9TU54</accession>
<feature type="transmembrane region" description="Helical" evidence="1">
    <location>
        <begin position="191"/>
        <end position="209"/>
    </location>
</feature>
<dbReference type="EMBL" id="JBHSIT010000002">
    <property type="protein sequence ID" value="MFC4907640.1"/>
    <property type="molecule type" value="Genomic_DNA"/>
</dbReference>
<gene>
    <name evidence="2" type="ORF">ACFPCY_09940</name>
</gene>
<feature type="transmembrane region" description="Helical" evidence="1">
    <location>
        <begin position="54"/>
        <end position="72"/>
    </location>
</feature>
<organism evidence="2 3">
    <name type="scientific">Actinomadura gamaensis</name>
    <dbReference type="NCBI Taxonomy" id="1763541"/>
    <lineage>
        <taxon>Bacteria</taxon>
        <taxon>Bacillati</taxon>
        <taxon>Actinomycetota</taxon>
        <taxon>Actinomycetes</taxon>
        <taxon>Streptosporangiales</taxon>
        <taxon>Thermomonosporaceae</taxon>
        <taxon>Actinomadura</taxon>
    </lineage>
</organism>
<dbReference type="Pfam" id="PF20128">
    <property type="entry name" value="DUF6518"/>
    <property type="match status" value="1"/>
</dbReference>
<feature type="transmembrane region" description="Helical" evidence="1">
    <location>
        <begin position="22"/>
        <end position="42"/>
    </location>
</feature>